<keyword evidence="11" id="KW-0645">Protease</keyword>
<dbReference type="Pfam" id="PF00768">
    <property type="entry name" value="Peptidase_S11"/>
    <property type="match status" value="1"/>
</dbReference>
<dbReference type="PROSITE" id="PS51257">
    <property type="entry name" value="PROKAR_LIPOPROTEIN"/>
    <property type="match status" value="1"/>
</dbReference>
<keyword evidence="2 9" id="KW-0732">Signal</keyword>
<dbReference type="InterPro" id="IPR012338">
    <property type="entry name" value="Beta-lactam/transpept-like"/>
</dbReference>
<protein>
    <submittedName>
        <fullName evidence="11">D-alanyl-D-alanine carboxypeptidase</fullName>
    </submittedName>
</protein>
<comment type="similarity">
    <text evidence="1 8">Belongs to the peptidase S11 family.</text>
</comment>
<dbReference type="GO" id="GO:0008360">
    <property type="term" value="P:regulation of cell shape"/>
    <property type="evidence" value="ECO:0007669"/>
    <property type="project" value="UniProtKB-KW"/>
</dbReference>
<feature type="signal peptide" evidence="9">
    <location>
        <begin position="1"/>
        <end position="31"/>
    </location>
</feature>
<comment type="caution">
    <text evidence="11">The sequence shown here is derived from an EMBL/GenBank/DDBJ whole genome shotgun (WGS) entry which is preliminary data.</text>
</comment>
<keyword evidence="5" id="KW-0573">Peptidoglycan synthesis</keyword>
<dbReference type="Gene3D" id="3.40.710.10">
    <property type="entry name" value="DD-peptidase/beta-lactamase superfamily"/>
    <property type="match status" value="1"/>
</dbReference>
<name>A0A7K0IFK9_9ACTN</name>
<gene>
    <name evidence="11" type="ORF">GKG38_14605</name>
</gene>
<evidence type="ECO:0000256" key="4">
    <source>
        <dbReference type="ARBA" id="ARBA00022960"/>
    </source>
</evidence>
<organism evidence="11 12">
    <name type="scientific">Gordonibacter urolithinfaciens</name>
    <dbReference type="NCBI Taxonomy" id="1335613"/>
    <lineage>
        <taxon>Bacteria</taxon>
        <taxon>Bacillati</taxon>
        <taxon>Actinomycetota</taxon>
        <taxon>Coriobacteriia</taxon>
        <taxon>Eggerthellales</taxon>
        <taxon>Eggerthellaceae</taxon>
        <taxon>Gordonibacter</taxon>
    </lineage>
</organism>
<dbReference type="InterPro" id="IPR006311">
    <property type="entry name" value="TAT_signal"/>
</dbReference>
<feature type="active site" description="Acyl-ester intermediate" evidence="7">
    <location>
        <position position="85"/>
    </location>
</feature>
<evidence type="ECO:0000313" key="12">
    <source>
        <dbReference type="Proteomes" id="UP000462865"/>
    </source>
</evidence>
<keyword evidence="3" id="KW-0378">Hydrolase</keyword>
<accession>A0A7K0IFK9</accession>
<dbReference type="Proteomes" id="UP000462865">
    <property type="component" value="Unassembled WGS sequence"/>
</dbReference>
<dbReference type="InterPro" id="IPR018044">
    <property type="entry name" value="Peptidase_S11"/>
</dbReference>
<evidence type="ECO:0000259" key="10">
    <source>
        <dbReference type="Pfam" id="PF00768"/>
    </source>
</evidence>
<evidence type="ECO:0000256" key="8">
    <source>
        <dbReference type="RuleBase" id="RU004016"/>
    </source>
</evidence>
<evidence type="ECO:0000256" key="6">
    <source>
        <dbReference type="ARBA" id="ARBA00023316"/>
    </source>
</evidence>
<dbReference type="InterPro" id="IPR001967">
    <property type="entry name" value="Peptidase_S11_N"/>
</dbReference>
<feature type="active site" evidence="7">
    <location>
        <position position="140"/>
    </location>
</feature>
<evidence type="ECO:0000256" key="7">
    <source>
        <dbReference type="PIRSR" id="PIRSR618044-1"/>
    </source>
</evidence>
<dbReference type="PRINTS" id="PR00725">
    <property type="entry name" value="DADACBPTASE1"/>
</dbReference>
<feature type="domain" description="Peptidase S11 D-alanyl-D-alanine carboxypeptidase A N-terminal" evidence="10">
    <location>
        <begin position="54"/>
        <end position="149"/>
    </location>
</feature>
<feature type="non-terminal residue" evidence="11">
    <location>
        <position position="149"/>
    </location>
</feature>
<dbReference type="GO" id="GO:0009252">
    <property type="term" value="P:peptidoglycan biosynthetic process"/>
    <property type="evidence" value="ECO:0007669"/>
    <property type="project" value="UniProtKB-KW"/>
</dbReference>
<dbReference type="AlphaFoldDB" id="A0A7K0IFK9"/>
<evidence type="ECO:0000256" key="1">
    <source>
        <dbReference type="ARBA" id="ARBA00007164"/>
    </source>
</evidence>
<evidence type="ECO:0000256" key="9">
    <source>
        <dbReference type="SAM" id="SignalP"/>
    </source>
</evidence>
<dbReference type="GO" id="GO:0006508">
    <property type="term" value="P:proteolysis"/>
    <property type="evidence" value="ECO:0007669"/>
    <property type="project" value="InterPro"/>
</dbReference>
<dbReference type="GO" id="GO:0071555">
    <property type="term" value="P:cell wall organization"/>
    <property type="evidence" value="ECO:0007669"/>
    <property type="project" value="UniProtKB-KW"/>
</dbReference>
<reference evidence="11 12" key="1">
    <citation type="journal article" date="2019" name="Nat. Med.">
        <title>A library of human gut bacterial isolates paired with longitudinal multiomics data enables mechanistic microbiome research.</title>
        <authorList>
            <person name="Poyet M."/>
            <person name="Groussin M."/>
            <person name="Gibbons S.M."/>
            <person name="Avila-Pacheco J."/>
            <person name="Jiang X."/>
            <person name="Kearney S.M."/>
            <person name="Perrotta A.R."/>
            <person name="Berdy B."/>
            <person name="Zhao S."/>
            <person name="Lieberman T.D."/>
            <person name="Swanson P.K."/>
            <person name="Smith M."/>
            <person name="Roesemann S."/>
            <person name="Alexander J.E."/>
            <person name="Rich S.A."/>
            <person name="Livny J."/>
            <person name="Vlamakis H."/>
            <person name="Clish C."/>
            <person name="Bullock K."/>
            <person name="Deik A."/>
            <person name="Scott J."/>
            <person name="Pierce K.A."/>
            <person name="Xavier R.J."/>
            <person name="Alm E.J."/>
        </authorList>
    </citation>
    <scope>NUCLEOTIDE SEQUENCE [LARGE SCALE GENOMIC DNA]</scope>
    <source>
        <strain evidence="11 12">BIOML-A1</strain>
    </source>
</reference>
<keyword evidence="6" id="KW-0961">Cell wall biogenesis/degradation</keyword>
<dbReference type="SUPFAM" id="SSF56601">
    <property type="entry name" value="beta-lactamase/transpeptidase-like"/>
    <property type="match status" value="1"/>
</dbReference>
<sequence length="149" mass="14905">MDARRRRMLRAASCALAAALVSCCLPLAAFARTDGGDAVLGCSAADLGISEERLPGIDASHAALMDEEGTLWYGRAAGERAQIASLTKIMTAAVAAEHLDAGDRIVVTPEAAAVGESSAGLAAGDEMSFGDALKAVLTASGNDAASAVA</sequence>
<evidence type="ECO:0000313" key="11">
    <source>
        <dbReference type="EMBL" id="MSA96262.1"/>
    </source>
</evidence>
<keyword evidence="4" id="KW-0133">Cell shape</keyword>
<feature type="active site" description="Proton acceptor" evidence="7">
    <location>
        <position position="88"/>
    </location>
</feature>
<evidence type="ECO:0000256" key="3">
    <source>
        <dbReference type="ARBA" id="ARBA00022801"/>
    </source>
</evidence>
<evidence type="ECO:0000256" key="2">
    <source>
        <dbReference type="ARBA" id="ARBA00022729"/>
    </source>
</evidence>
<dbReference type="PROSITE" id="PS51318">
    <property type="entry name" value="TAT"/>
    <property type="match status" value="1"/>
</dbReference>
<dbReference type="GO" id="GO:0009002">
    <property type="term" value="F:serine-type D-Ala-D-Ala carboxypeptidase activity"/>
    <property type="evidence" value="ECO:0007669"/>
    <property type="project" value="InterPro"/>
</dbReference>
<dbReference type="EMBL" id="WKZA01000124">
    <property type="protein sequence ID" value="MSA96262.1"/>
    <property type="molecule type" value="Genomic_DNA"/>
</dbReference>
<feature type="chain" id="PRO_5029522026" evidence="9">
    <location>
        <begin position="32"/>
        <end position="149"/>
    </location>
</feature>
<keyword evidence="11" id="KW-0121">Carboxypeptidase</keyword>
<proteinExistence type="inferred from homology"/>
<evidence type="ECO:0000256" key="5">
    <source>
        <dbReference type="ARBA" id="ARBA00022984"/>
    </source>
</evidence>